<keyword evidence="7 11" id="KW-0808">Transferase</keyword>
<evidence type="ECO:0000256" key="9">
    <source>
        <dbReference type="ARBA" id="ARBA00048975"/>
    </source>
</evidence>
<evidence type="ECO:0000256" key="8">
    <source>
        <dbReference type="ARBA" id="ARBA00023098"/>
    </source>
</evidence>
<evidence type="ECO:0000256" key="4">
    <source>
        <dbReference type="ARBA" id="ARBA00022516"/>
    </source>
</evidence>
<evidence type="ECO:0000256" key="10">
    <source>
        <dbReference type="NCBIfam" id="TIGR00215"/>
    </source>
</evidence>
<protein>
    <recommendedName>
        <fullName evidence="3 10">Lipid-A-disaccharide synthase</fullName>
        <ecNumber evidence="2 10">2.4.1.182</ecNumber>
    </recommendedName>
</protein>
<gene>
    <name evidence="11" type="primary">lpxB</name>
    <name evidence="11" type="ORF">DF168_01594</name>
</gene>
<dbReference type="InterPro" id="IPR003835">
    <property type="entry name" value="Glyco_trans_19"/>
</dbReference>
<accession>A0A2Z4AFQ4</accession>
<dbReference type="NCBIfam" id="TIGR00215">
    <property type="entry name" value="lpxB"/>
    <property type="match status" value="1"/>
</dbReference>
<dbReference type="PANTHER" id="PTHR30372:SF4">
    <property type="entry name" value="LIPID-A-DISACCHARIDE SYNTHASE, MITOCHONDRIAL-RELATED"/>
    <property type="match status" value="1"/>
</dbReference>
<dbReference type="GO" id="GO:0016020">
    <property type="term" value="C:membrane"/>
    <property type="evidence" value="ECO:0007669"/>
    <property type="project" value="GOC"/>
</dbReference>
<evidence type="ECO:0000256" key="2">
    <source>
        <dbReference type="ARBA" id="ARBA00012687"/>
    </source>
</evidence>
<dbReference type="GO" id="GO:0008915">
    <property type="term" value="F:lipid-A-disaccharide synthase activity"/>
    <property type="evidence" value="ECO:0007669"/>
    <property type="project" value="UniProtKB-UniRule"/>
</dbReference>
<dbReference type="EC" id="2.4.1.182" evidence="2 10"/>
<keyword evidence="6 11" id="KW-0328">Glycosyltransferase</keyword>
<comment type="function">
    <text evidence="1">Condensation of UDP-2,3-diacylglucosamine and 2,3-diacylglucosamine-1-phosphate to form lipid A disaccharide, a precursor of lipid A, a phosphorylated glycolipid that anchors the lipopolysaccharide to the outer membrane of the cell.</text>
</comment>
<evidence type="ECO:0000256" key="1">
    <source>
        <dbReference type="ARBA" id="ARBA00002056"/>
    </source>
</evidence>
<reference evidence="11 12" key="1">
    <citation type="submission" date="2018-06" db="EMBL/GenBank/DDBJ databases">
        <title>Draft Genome Sequence of a Novel Marine Bacterium Related to the Verrucomicrobia.</title>
        <authorList>
            <person name="Vosseberg J."/>
            <person name="Martijn J."/>
            <person name="Ettema T.J.G."/>
        </authorList>
    </citation>
    <scope>NUCLEOTIDE SEQUENCE [LARGE SCALE GENOMIC DNA]</scope>
    <source>
        <strain evidence="11">TARA_B100001123</strain>
    </source>
</reference>
<keyword evidence="5" id="KW-0441">Lipid A biosynthesis</keyword>
<dbReference type="Pfam" id="PF02684">
    <property type="entry name" value="LpxB"/>
    <property type="match status" value="1"/>
</dbReference>
<keyword evidence="4" id="KW-0444">Lipid biosynthesis</keyword>
<dbReference type="KEGG" id="mtar:DF168_01594"/>
<dbReference type="PANTHER" id="PTHR30372">
    <property type="entry name" value="LIPID-A-DISACCHARIDE SYNTHASE"/>
    <property type="match status" value="1"/>
</dbReference>
<sequence>MSSLLSSEFPEPDASPIDLLIVAGEHSGDQHAARLLLGLKELRPDLTVAAVGGSQLKREGAQLLFDLTQYSVVGFVEVVSKFGLYKKIFDATINWIEKHRPRHICLVDYPGFNLRLARKLKKRRLSRKGGGEIQVFYYIGPQIWAWKAKRRFQMARCLDGLGVIFPFEVDCYKDTNLRVRFVGHPFVTMSELPLKFEFDGPILLLPGSRKIAVSRIFPILLEAFLRLRSQHPDLHALVIYPDDEIRKVIEEILVDLNIEDLRIRLARAGVQSPGRAALASSGTMSLACGLAGIPGCIVYRTHPVTFLLGRMLTKLPYLGIANLLLNSEIYPEYIQARATAKNLERGLHQALFSDVSQKNTRESSRKIWEHLDTSENSSSSVWLHELMEGEGARALNDS</sequence>
<dbReference type="EMBL" id="CP029803">
    <property type="protein sequence ID" value="AWT60385.1"/>
    <property type="molecule type" value="Genomic_DNA"/>
</dbReference>
<dbReference type="GO" id="GO:0009245">
    <property type="term" value="P:lipid A biosynthetic process"/>
    <property type="evidence" value="ECO:0007669"/>
    <property type="project" value="UniProtKB-UniRule"/>
</dbReference>
<evidence type="ECO:0000256" key="6">
    <source>
        <dbReference type="ARBA" id="ARBA00022676"/>
    </source>
</evidence>
<evidence type="ECO:0000256" key="7">
    <source>
        <dbReference type="ARBA" id="ARBA00022679"/>
    </source>
</evidence>
<evidence type="ECO:0000256" key="5">
    <source>
        <dbReference type="ARBA" id="ARBA00022556"/>
    </source>
</evidence>
<dbReference type="Proteomes" id="UP000247465">
    <property type="component" value="Chromosome"/>
</dbReference>
<name>A0A2Z4AFQ4_9BACT</name>
<dbReference type="AlphaFoldDB" id="A0A2Z4AFQ4"/>
<comment type="catalytic activity">
    <reaction evidence="9">
        <text>a lipid X + a UDP-2-N,3-O-bis[(3R)-3-hydroxyacyl]-alpha-D-glucosamine = a lipid A disaccharide + UDP + H(+)</text>
        <dbReference type="Rhea" id="RHEA:67828"/>
        <dbReference type="ChEBI" id="CHEBI:15378"/>
        <dbReference type="ChEBI" id="CHEBI:58223"/>
        <dbReference type="ChEBI" id="CHEBI:137748"/>
        <dbReference type="ChEBI" id="CHEBI:176338"/>
        <dbReference type="ChEBI" id="CHEBI:176343"/>
        <dbReference type="EC" id="2.4.1.182"/>
    </reaction>
</comment>
<proteinExistence type="predicted"/>
<evidence type="ECO:0000313" key="12">
    <source>
        <dbReference type="Proteomes" id="UP000247465"/>
    </source>
</evidence>
<organism evidence="11 12">
    <name type="scientific">Candidatus Moanibacter tarae</name>
    <dbReference type="NCBI Taxonomy" id="2200854"/>
    <lineage>
        <taxon>Bacteria</taxon>
        <taxon>Pseudomonadati</taxon>
        <taxon>Verrucomicrobiota</taxon>
        <taxon>Opitutia</taxon>
        <taxon>Puniceicoccales</taxon>
        <taxon>Puniceicoccales incertae sedis</taxon>
        <taxon>Candidatus Moanibacter</taxon>
    </lineage>
</organism>
<dbReference type="GO" id="GO:0005543">
    <property type="term" value="F:phospholipid binding"/>
    <property type="evidence" value="ECO:0007669"/>
    <property type="project" value="TreeGrafter"/>
</dbReference>
<evidence type="ECO:0000313" key="11">
    <source>
        <dbReference type="EMBL" id="AWT60385.1"/>
    </source>
</evidence>
<evidence type="ECO:0000256" key="3">
    <source>
        <dbReference type="ARBA" id="ARBA00020902"/>
    </source>
</evidence>
<keyword evidence="8" id="KW-0443">Lipid metabolism</keyword>
<dbReference type="SUPFAM" id="SSF53756">
    <property type="entry name" value="UDP-Glycosyltransferase/glycogen phosphorylase"/>
    <property type="match status" value="1"/>
</dbReference>